<protein>
    <submittedName>
        <fullName evidence="2">Uncharacterized protein</fullName>
    </submittedName>
</protein>
<evidence type="ECO:0000313" key="1">
    <source>
        <dbReference type="Proteomes" id="UP000887574"/>
    </source>
</evidence>
<organism evidence="1 2">
    <name type="scientific">Ditylenchus dipsaci</name>
    <dbReference type="NCBI Taxonomy" id="166011"/>
    <lineage>
        <taxon>Eukaryota</taxon>
        <taxon>Metazoa</taxon>
        <taxon>Ecdysozoa</taxon>
        <taxon>Nematoda</taxon>
        <taxon>Chromadorea</taxon>
        <taxon>Rhabditida</taxon>
        <taxon>Tylenchina</taxon>
        <taxon>Tylenchomorpha</taxon>
        <taxon>Sphaerularioidea</taxon>
        <taxon>Anguinidae</taxon>
        <taxon>Anguininae</taxon>
        <taxon>Ditylenchus</taxon>
    </lineage>
</organism>
<accession>A0A915DAX1</accession>
<dbReference type="WBParaSite" id="jg17710">
    <property type="protein sequence ID" value="jg17710"/>
    <property type="gene ID" value="jg17710"/>
</dbReference>
<name>A0A915DAX1_9BILA</name>
<proteinExistence type="predicted"/>
<evidence type="ECO:0000313" key="2">
    <source>
        <dbReference type="WBParaSite" id="jg17710"/>
    </source>
</evidence>
<keyword evidence="1" id="KW-1185">Reference proteome</keyword>
<sequence length="123" mass="14065">MPFVNVEVTCQVDIVLISASRNDILRSLLDLLEYSTELTQAIEAIEAGHRTYVGLEEQLEISLEFETFKNRKTAKAAKKLRPTGDQYYCYFLVDPAIRSFEMREFVNSILYVVKESTSGAFNI</sequence>
<dbReference type="AlphaFoldDB" id="A0A915DAX1"/>
<reference evidence="2" key="1">
    <citation type="submission" date="2022-11" db="UniProtKB">
        <authorList>
            <consortium name="WormBaseParasite"/>
        </authorList>
    </citation>
    <scope>IDENTIFICATION</scope>
</reference>
<dbReference type="Proteomes" id="UP000887574">
    <property type="component" value="Unplaced"/>
</dbReference>